<dbReference type="KEGG" id="pib:BBD41_02980"/>
<evidence type="ECO:0000256" key="1">
    <source>
        <dbReference type="ARBA" id="ARBA00004202"/>
    </source>
</evidence>
<dbReference type="EMBL" id="CP016809">
    <property type="protein sequence ID" value="ANY71626.1"/>
    <property type="molecule type" value="Genomic_DNA"/>
</dbReference>
<dbReference type="GO" id="GO:0016887">
    <property type="term" value="F:ATP hydrolysis activity"/>
    <property type="evidence" value="ECO:0007669"/>
    <property type="project" value="InterPro"/>
</dbReference>
<gene>
    <name evidence="6" type="ORF">BBD41_02980</name>
</gene>
<dbReference type="PROSITE" id="PS00211">
    <property type="entry name" value="ABC_TRANSPORTER_1"/>
    <property type="match status" value="1"/>
</dbReference>
<evidence type="ECO:0000256" key="4">
    <source>
        <dbReference type="ARBA" id="ARBA00022840"/>
    </source>
</evidence>
<evidence type="ECO:0000256" key="2">
    <source>
        <dbReference type="ARBA" id="ARBA00022448"/>
    </source>
</evidence>
<dbReference type="SMART" id="SM00382">
    <property type="entry name" value="AAA"/>
    <property type="match status" value="1"/>
</dbReference>
<feature type="domain" description="ABC transporter" evidence="5">
    <location>
        <begin position="2"/>
        <end position="239"/>
    </location>
</feature>
<dbReference type="PROSITE" id="PS50893">
    <property type="entry name" value="ABC_TRANSPORTER_2"/>
    <property type="match status" value="1"/>
</dbReference>
<dbReference type="InterPro" id="IPR015856">
    <property type="entry name" value="ABC_transpr_CbiO/EcfA_su"/>
</dbReference>
<name>A0A1B2DV89_9BACL</name>
<keyword evidence="2" id="KW-0813">Transport</keyword>
<dbReference type="InterPro" id="IPR027417">
    <property type="entry name" value="P-loop_NTPase"/>
</dbReference>
<protein>
    <submittedName>
        <fullName evidence="6">Molybdenum ABC transporter ATP-binding protein</fullName>
    </submittedName>
</protein>
<dbReference type="PANTHER" id="PTHR43158">
    <property type="entry name" value="SKFA PEPTIDE EXPORT ATP-BINDING PROTEIN SKFE"/>
    <property type="match status" value="1"/>
</dbReference>
<dbReference type="SUPFAM" id="SSF52540">
    <property type="entry name" value="P-loop containing nucleoside triphosphate hydrolases"/>
    <property type="match status" value="1"/>
</dbReference>
<keyword evidence="4 6" id="KW-0067">ATP-binding</keyword>
<dbReference type="GO" id="GO:0005886">
    <property type="term" value="C:plasma membrane"/>
    <property type="evidence" value="ECO:0007669"/>
    <property type="project" value="UniProtKB-SubCell"/>
</dbReference>
<dbReference type="GO" id="GO:0005524">
    <property type="term" value="F:ATP binding"/>
    <property type="evidence" value="ECO:0007669"/>
    <property type="project" value="UniProtKB-KW"/>
</dbReference>
<dbReference type="InterPro" id="IPR003439">
    <property type="entry name" value="ABC_transporter-like_ATP-bd"/>
</dbReference>
<comment type="subcellular location">
    <subcellularLocation>
        <location evidence="1">Cell membrane</location>
        <topology evidence="1">Peripheral membrane protein</topology>
    </subcellularLocation>
</comment>
<dbReference type="Gene3D" id="3.40.50.300">
    <property type="entry name" value="P-loop containing nucleotide triphosphate hydrolases"/>
    <property type="match status" value="1"/>
</dbReference>
<dbReference type="GO" id="GO:0022857">
    <property type="term" value="F:transmembrane transporter activity"/>
    <property type="evidence" value="ECO:0007669"/>
    <property type="project" value="UniProtKB-ARBA"/>
</dbReference>
<dbReference type="InterPro" id="IPR003593">
    <property type="entry name" value="AAA+_ATPase"/>
</dbReference>
<organism evidence="6">
    <name type="scientific">Paenibacillus ihbetae</name>
    <dbReference type="NCBI Taxonomy" id="1870820"/>
    <lineage>
        <taxon>Bacteria</taxon>
        <taxon>Bacillati</taxon>
        <taxon>Bacillota</taxon>
        <taxon>Bacilli</taxon>
        <taxon>Bacillales</taxon>
        <taxon>Paenibacillaceae</taxon>
        <taxon>Paenibacillus</taxon>
    </lineage>
</organism>
<evidence type="ECO:0000256" key="3">
    <source>
        <dbReference type="ARBA" id="ARBA00022741"/>
    </source>
</evidence>
<dbReference type="PANTHER" id="PTHR43158:SF2">
    <property type="entry name" value="SKFA PEPTIDE EXPORT ATP-BINDING PROTEIN SKFE"/>
    <property type="match status" value="1"/>
</dbReference>
<proteinExistence type="predicted"/>
<evidence type="ECO:0000313" key="6">
    <source>
        <dbReference type="EMBL" id="ANY71626.1"/>
    </source>
</evidence>
<dbReference type="Pfam" id="PF00005">
    <property type="entry name" value="ABC_tran"/>
    <property type="match status" value="1"/>
</dbReference>
<accession>A0A1B2DV89</accession>
<dbReference type="AlphaFoldDB" id="A0A1B2DV89"/>
<reference evidence="6" key="1">
    <citation type="submission" date="2016-08" db="EMBL/GenBank/DDBJ databases">
        <title>Complete Genome Seqeunce of Paenibacillus sp. nov. IHBB 9852 from high altitute lake of Indian trans-Himalayas.</title>
        <authorList>
            <person name="Kiran S."/>
            <person name="Swarnkar M.K."/>
            <person name="Rana A."/>
            <person name="Tewari R."/>
            <person name="Gulati A."/>
        </authorList>
    </citation>
    <scope>NUCLEOTIDE SEQUENCE [LARGE SCALE GENOMIC DNA]</scope>
    <source>
        <strain evidence="6">IHBB 9852</strain>
    </source>
</reference>
<keyword evidence="3" id="KW-0547">Nucleotide-binding</keyword>
<dbReference type="InterPro" id="IPR017871">
    <property type="entry name" value="ABC_transporter-like_CS"/>
</dbReference>
<dbReference type="RefSeq" id="WP_099476663.1">
    <property type="nucleotide sequence ID" value="NZ_CP016809.1"/>
</dbReference>
<dbReference type="CDD" id="cd03225">
    <property type="entry name" value="ABC_cobalt_CbiO_domain1"/>
    <property type="match status" value="1"/>
</dbReference>
<evidence type="ECO:0000259" key="5">
    <source>
        <dbReference type="PROSITE" id="PS50893"/>
    </source>
</evidence>
<sequence>MIKMEHVSLTRGERQILHDVTLTISPGEHWVILGRNGSGKTTLLELLTGYQFPSSGRVEVLGNVYGHCDIREVRKEIGYISQSLLEKLTLHDPVWEVVATGAYAFLRFYQEIPAEVRAKAYALLEEMGFGHLAEQPLGTLSQGERKKVMLARALMHGPKLLILDEPCAGLDLYEREQMLAEIGRLGKRDVAVIYVTHHIEEIVPLFTHAALIKEGRLEGAGLKEEVLNSELIKQTYDIDARLEWESGRPWIKVISGG</sequence>